<dbReference type="PROSITE" id="PS51068">
    <property type="entry name" value="FPG_CAT"/>
    <property type="match status" value="1"/>
</dbReference>
<dbReference type="PANTHER" id="PTHR42697:SF1">
    <property type="entry name" value="ENDONUCLEASE 8"/>
    <property type="match status" value="1"/>
</dbReference>
<evidence type="ECO:0000256" key="12">
    <source>
        <dbReference type="ARBA" id="ARBA00023268"/>
    </source>
</evidence>
<evidence type="ECO:0000256" key="13">
    <source>
        <dbReference type="ARBA" id="ARBA00023295"/>
    </source>
</evidence>
<organism evidence="18 19">
    <name type="scientific">Tepidiforma flava</name>
    <dbReference type="NCBI Taxonomy" id="3004094"/>
    <lineage>
        <taxon>Bacteria</taxon>
        <taxon>Bacillati</taxon>
        <taxon>Chloroflexota</taxon>
        <taxon>Tepidiformia</taxon>
        <taxon>Tepidiformales</taxon>
        <taxon>Tepidiformaceae</taxon>
        <taxon>Tepidiforma</taxon>
    </lineage>
</organism>
<gene>
    <name evidence="18" type="ORF">O0235_13610</name>
</gene>
<evidence type="ECO:0000313" key="18">
    <source>
        <dbReference type="EMBL" id="WBL35790.1"/>
    </source>
</evidence>
<dbReference type="InterPro" id="IPR035937">
    <property type="entry name" value="FPG_N"/>
</dbReference>
<name>A0ABY7M5W7_9CHLR</name>
<keyword evidence="10" id="KW-0234">DNA repair</keyword>
<keyword evidence="11" id="KW-0456">Lyase</keyword>
<dbReference type="InterPro" id="IPR015886">
    <property type="entry name" value="H2TH_FPG"/>
</dbReference>
<protein>
    <recommendedName>
        <fullName evidence="3">DNA-(apurinic or apyrimidinic site) lyase</fullName>
        <ecNumber evidence="3">4.2.99.18</ecNumber>
    </recommendedName>
</protein>
<sequence length="286" mass="31319">MPEGDALYRFARRVGDALQGKVILAARAHGPGPVPKVERVVGTVCERVESRGKNLLITFDNGLALRGHLRMYGTWHVYRPGQRWARPAAEARLVLETADAVVVNFSAPVIELLEARALAHHAPVAELGPDLLADDFDPGEALRRLRDPLRAEMTIGDAIMDQRVMAGVGNIWKHETLFRCGVYPWARVRDLDDSTLLEVIETAQHLLRASAGKSNKWGLGRRPSTYAYMRGGQPCRRCGTVLRSARQGIDIRFTAWCPRCQPAPAAGGPAPPQQGARNHPPGAPQG</sequence>
<evidence type="ECO:0000256" key="10">
    <source>
        <dbReference type="ARBA" id="ARBA00023204"/>
    </source>
</evidence>
<dbReference type="SMART" id="SM00898">
    <property type="entry name" value="Fapy_DNA_glyco"/>
    <property type="match status" value="1"/>
</dbReference>
<keyword evidence="6 14" id="KW-0863">Zinc-finger</keyword>
<evidence type="ECO:0000256" key="2">
    <source>
        <dbReference type="ARBA" id="ARBA00009409"/>
    </source>
</evidence>
<feature type="domain" description="Formamidopyrimidine-DNA glycosylase catalytic" evidence="17">
    <location>
        <begin position="2"/>
        <end position="119"/>
    </location>
</feature>
<evidence type="ECO:0000259" key="17">
    <source>
        <dbReference type="PROSITE" id="PS51068"/>
    </source>
</evidence>
<evidence type="ECO:0000256" key="11">
    <source>
        <dbReference type="ARBA" id="ARBA00023239"/>
    </source>
</evidence>
<keyword evidence="4" id="KW-0479">Metal-binding</keyword>
<evidence type="ECO:0000256" key="7">
    <source>
        <dbReference type="ARBA" id="ARBA00022801"/>
    </source>
</evidence>
<dbReference type="PANTHER" id="PTHR42697">
    <property type="entry name" value="ENDONUCLEASE 8"/>
    <property type="match status" value="1"/>
</dbReference>
<evidence type="ECO:0000256" key="5">
    <source>
        <dbReference type="ARBA" id="ARBA00022763"/>
    </source>
</evidence>
<dbReference type="InterPro" id="IPR012319">
    <property type="entry name" value="FPG_cat"/>
</dbReference>
<keyword evidence="8" id="KW-0862">Zinc</keyword>
<dbReference type="InterPro" id="IPR000214">
    <property type="entry name" value="Znf_DNA_glyclase/AP_lyase"/>
</dbReference>
<evidence type="ECO:0000256" key="9">
    <source>
        <dbReference type="ARBA" id="ARBA00023125"/>
    </source>
</evidence>
<evidence type="ECO:0000256" key="8">
    <source>
        <dbReference type="ARBA" id="ARBA00022833"/>
    </source>
</evidence>
<evidence type="ECO:0000259" key="16">
    <source>
        <dbReference type="PROSITE" id="PS51066"/>
    </source>
</evidence>
<dbReference type="EC" id="4.2.99.18" evidence="3"/>
<evidence type="ECO:0000256" key="1">
    <source>
        <dbReference type="ARBA" id="ARBA00001947"/>
    </source>
</evidence>
<dbReference type="CDD" id="cd08971">
    <property type="entry name" value="AcNei2_N"/>
    <property type="match status" value="1"/>
</dbReference>
<evidence type="ECO:0000256" key="6">
    <source>
        <dbReference type="ARBA" id="ARBA00022771"/>
    </source>
</evidence>
<comment type="cofactor">
    <cofactor evidence="1">
        <name>Zn(2+)</name>
        <dbReference type="ChEBI" id="CHEBI:29105"/>
    </cofactor>
</comment>
<dbReference type="PROSITE" id="PS51066">
    <property type="entry name" value="ZF_FPG_2"/>
    <property type="match status" value="1"/>
</dbReference>
<dbReference type="SUPFAM" id="SSF81624">
    <property type="entry name" value="N-terminal domain of MutM-like DNA repair proteins"/>
    <property type="match status" value="1"/>
</dbReference>
<dbReference type="InterPro" id="IPR044090">
    <property type="entry name" value="Nei2_N"/>
</dbReference>
<dbReference type="SUPFAM" id="SSF46946">
    <property type="entry name" value="S13-like H2TH domain"/>
    <property type="match status" value="1"/>
</dbReference>
<keyword evidence="7" id="KW-0378">Hydrolase</keyword>
<evidence type="ECO:0000256" key="4">
    <source>
        <dbReference type="ARBA" id="ARBA00022723"/>
    </source>
</evidence>
<reference evidence="18 19" key="1">
    <citation type="journal article" date="2023" name="ISME J.">
        <title>Thermophilic Dehalococcoidia with unusual traits shed light on an unexpected past.</title>
        <authorList>
            <person name="Palmer M."/>
            <person name="Covington J.K."/>
            <person name="Zhou E.M."/>
            <person name="Thomas S.C."/>
            <person name="Habib N."/>
            <person name="Seymour C.O."/>
            <person name="Lai D."/>
            <person name="Johnston J."/>
            <person name="Hashimi A."/>
            <person name="Jiao J.Y."/>
            <person name="Muok A.R."/>
            <person name="Liu L."/>
            <person name="Xian W.D."/>
            <person name="Zhi X.Y."/>
            <person name="Li M.M."/>
            <person name="Silva L.P."/>
            <person name="Bowen B.P."/>
            <person name="Louie K."/>
            <person name="Briegel A."/>
            <person name="Pett-Ridge J."/>
            <person name="Weber P.K."/>
            <person name="Tocheva E.I."/>
            <person name="Woyke T."/>
            <person name="Northen T.R."/>
            <person name="Mayali X."/>
            <person name="Li W.J."/>
            <person name="Hedlund B.P."/>
        </authorList>
    </citation>
    <scope>NUCLEOTIDE SEQUENCE [LARGE SCALE GENOMIC DNA]</scope>
    <source>
        <strain evidence="18 19">YIM 72310</strain>
    </source>
</reference>
<feature type="compositionally biased region" description="Low complexity" evidence="15">
    <location>
        <begin position="263"/>
        <end position="276"/>
    </location>
</feature>
<dbReference type="SUPFAM" id="SSF57716">
    <property type="entry name" value="Glucocorticoid receptor-like (DNA-binding domain)"/>
    <property type="match status" value="1"/>
</dbReference>
<keyword evidence="9" id="KW-0238">DNA-binding</keyword>
<accession>A0ABY7M5W7</accession>
<dbReference type="EMBL" id="CP115149">
    <property type="protein sequence ID" value="WBL35790.1"/>
    <property type="molecule type" value="Genomic_DNA"/>
</dbReference>
<evidence type="ECO:0000256" key="14">
    <source>
        <dbReference type="PROSITE-ProRule" id="PRU00391"/>
    </source>
</evidence>
<evidence type="ECO:0000313" key="19">
    <source>
        <dbReference type="Proteomes" id="UP001212803"/>
    </source>
</evidence>
<dbReference type="InterPro" id="IPR010663">
    <property type="entry name" value="Znf_FPG/IleRS"/>
</dbReference>
<dbReference type="Gene3D" id="1.10.8.50">
    <property type="match status" value="1"/>
</dbReference>
<dbReference type="RefSeq" id="WP_270056315.1">
    <property type="nucleotide sequence ID" value="NZ_CP115149.1"/>
</dbReference>
<dbReference type="Gene3D" id="3.20.190.10">
    <property type="entry name" value="MutM-like, N-terminal"/>
    <property type="match status" value="1"/>
</dbReference>
<dbReference type="Proteomes" id="UP001212803">
    <property type="component" value="Chromosome"/>
</dbReference>
<dbReference type="InterPro" id="IPR010979">
    <property type="entry name" value="Ribosomal_uS13-like_H2TH"/>
</dbReference>
<feature type="domain" description="FPG-type" evidence="16">
    <location>
        <begin position="226"/>
        <end position="262"/>
    </location>
</feature>
<comment type="similarity">
    <text evidence="2">Belongs to the FPG family.</text>
</comment>
<keyword evidence="5" id="KW-0227">DNA damage</keyword>
<keyword evidence="13" id="KW-0326">Glycosidase</keyword>
<dbReference type="Pfam" id="PF01149">
    <property type="entry name" value="Fapy_DNA_glyco"/>
    <property type="match status" value="1"/>
</dbReference>
<evidence type="ECO:0000256" key="3">
    <source>
        <dbReference type="ARBA" id="ARBA00012720"/>
    </source>
</evidence>
<keyword evidence="19" id="KW-1185">Reference proteome</keyword>
<dbReference type="Pfam" id="PF06831">
    <property type="entry name" value="H2TH"/>
    <property type="match status" value="1"/>
</dbReference>
<dbReference type="SMART" id="SM01232">
    <property type="entry name" value="H2TH"/>
    <property type="match status" value="1"/>
</dbReference>
<proteinExistence type="inferred from homology"/>
<feature type="region of interest" description="Disordered" evidence="15">
    <location>
        <begin position="263"/>
        <end position="286"/>
    </location>
</feature>
<keyword evidence="12" id="KW-0511">Multifunctional enzyme</keyword>
<dbReference type="Pfam" id="PF06827">
    <property type="entry name" value="zf-FPG_IleRS"/>
    <property type="match status" value="1"/>
</dbReference>
<evidence type="ECO:0000256" key="15">
    <source>
        <dbReference type="SAM" id="MobiDB-lite"/>
    </source>
</evidence>